<evidence type="ECO:0000256" key="4">
    <source>
        <dbReference type="ARBA" id="ARBA00022705"/>
    </source>
</evidence>
<evidence type="ECO:0000256" key="7">
    <source>
        <dbReference type="ARBA" id="ARBA00049244"/>
    </source>
</evidence>
<gene>
    <name evidence="8" type="primary">holA</name>
    <name evidence="8" type="ORF">D1223_06960</name>
</gene>
<dbReference type="GO" id="GO:0006261">
    <property type="term" value="P:DNA-templated DNA replication"/>
    <property type="evidence" value="ECO:0007669"/>
    <property type="project" value="TreeGrafter"/>
</dbReference>
<evidence type="ECO:0000256" key="2">
    <source>
        <dbReference type="ARBA" id="ARBA00022679"/>
    </source>
</evidence>
<keyword evidence="2 8" id="KW-0808">Transferase</keyword>
<dbReference type="InterPro" id="IPR027417">
    <property type="entry name" value="P-loop_NTPase"/>
</dbReference>
<dbReference type="EMBL" id="QWFX01000006">
    <property type="protein sequence ID" value="RIJ30372.1"/>
    <property type="molecule type" value="Genomic_DNA"/>
</dbReference>
<proteinExistence type="inferred from homology"/>
<protein>
    <recommendedName>
        <fullName evidence="1">DNA-directed DNA polymerase</fullName>
        <ecNumber evidence="1">2.7.7.7</ecNumber>
    </recommendedName>
</protein>
<dbReference type="PANTHER" id="PTHR34388">
    <property type="entry name" value="DNA POLYMERASE III SUBUNIT DELTA"/>
    <property type="match status" value="1"/>
</dbReference>
<dbReference type="Gene3D" id="1.20.272.10">
    <property type="match status" value="1"/>
</dbReference>
<name>A0A399RKI7_9PROT</name>
<evidence type="ECO:0000256" key="1">
    <source>
        <dbReference type="ARBA" id="ARBA00012417"/>
    </source>
</evidence>
<keyword evidence="5" id="KW-0239">DNA-directed DNA polymerase</keyword>
<dbReference type="NCBIfam" id="TIGR01128">
    <property type="entry name" value="holA"/>
    <property type="match status" value="1"/>
</dbReference>
<dbReference type="InterPro" id="IPR008921">
    <property type="entry name" value="DNA_pol3_clamp-load_cplx_C"/>
</dbReference>
<dbReference type="SUPFAM" id="SSF48019">
    <property type="entry name" value="post-AAA+ oligomerization domain-like"/>
    <property type="match status" value="1"/>
</dbReference>
<dbReference type="RefSeq" id="WP_119375691.1">
    <property type="nucleotide sequence ID" value="NZ_QWFX01000006.1"/>
</dbReference>
<dbReference type="GO" id="GO:0003677">
    <property type="term" value="F:DNA binding"/>
    <property type="evidence" value="ECO:0007669"/>
    <property type="project" value="InterPro"/>
</dbReference>
<dbReference type="EC" id="2.7.7.7" evidence="1"/>
<comment type="catalytic activity">
    <reaction evidence="7">
        <text>DNA(n) + a 2'-deoxyribonucleoside 5'-triphosphate = DNA(n+1) + diphosphate</text>
        <dbReference type="Rhea" id="RHEA:22508"/>
        <dbReference type="Rhea" id="RHEA-COMP:17339"/>
        <dbReference type="Rhea" id="RHEA-COMP:17340"/>
        <dbReference type="ChEBI" id="CHEBI:33019"/>
        <dbReference type="ChEBI" id="CHEBI:61560"/>
        <dbReference type="ChEBI" id="CHEBI:173112"/>
        <dbReference type="EC" id="2.7.7.7"/>
    </reaction>
</comment>
<dbReference type="GO" id="GO:0003887">
    <property type="term" value="F:DNA-directed DNA polymerase activity"/>
    <property type="evidence" value="ECO:0007669"/>
    <property type="project" value="UniProtKB-KW"/>
</dbReference>
<dbReference type="OrthoDB" id="9804983at2"/>
<reference evidence="8 9" key="1">
    <citation type="submission" date="2018-08" db="EMBL/GenBank/DDBJ databases">
        <title>Henriciella mobilis sp. nov., isolated from seawater.</title>
        <authorList>
            <person name="Cheng H."/>
            <person name="Wu Y.-H."/>
            <person name="Xu X.-W."/>
            <person name="Guo L.-L."/>
        </authorList>
    </citation>
    <scope>NUCLEOTIDE SEQUENCE [LARGE SCALE GENOMIC DNA]</scope>
    <source>
        <strain evidence="8 9">JN25</strain>
    </source>
</reference>
<dbReference type="Proteomes" id="UP000266385">
    <property type="component" value="Unassembled WGS sequence"/>
</dbReference>
<dbReference type="SUPFAM" id="SSF52540">
    <property type="entry name" value="P-loop containing nucleoside triphosphate hydrolases"/>
    <property type="match status" value="1"/>
</dbReference>
<dbReference type="AlphaFoldDB" id="A0A399RKI7"/>
<sequence>MIIKGSALSGQIRSPDPAIWCVLVFGDDDGVVSDTADQIAAGWSKSAGGQANVLTLDDDDVRRDPALLFNKVETSSLLGEVDIVRIRTSGEKVAKPILDLVEQADAAGAPFTNKLIVLNGTLNKRSKLRSGLESAKSAAAIHVFADSEQSMRDLVASRLEADAVAIETDALDRFTAQLPGHRGLANQETEKLALYGRNLGRAISVDDIRRLSLTDADSSLRDMIQHAFDGNGPACLLEYERVMEAGTSAISILRLIDMEAKRLLQARSLLGTGGNIGMKLKPPVWQSEWAAFRSRLDRWSAAALTRLLASLNDHELQAKESGPAADAAIRILLLNIVKSAAGRAKMSASR</sequence>
<evidence type="ECO:0000256" key="5">
    <source>
        <dbReference type="ARBA" id="ARBA00022932"/>
    </source>
</evidence>
<comment type="caution">
    <text evidence="8">The sequence shown here is derived from an EMBL/GenBank/DDBJ whole genome shotgun (WGS) entry which is preliminary data.</text>
</comment>
<evidence type="ECO:0000313" key="9">
    <source>
        <dbReference type="Proteomes" id="UP000266385"/>
    </source>
</evidence>
<keyword evidence="9" id="KW-1185">Reference proteome</keyword>
<organism evidence="8 9">
    <name type="scientific">Henriciella mobilis</name>
    <dbReference type="NCBI Taxonomy" id="2305467"/>
    <lineage>
        <taxon>Bacteria</taxon>
        <taxon>Pseudomonadati</taxon>
        <taxon>Pseudomonadota</taxon>
        <taxon>Alphaproteobacteria</taxon>
        <taxon>Hyphomonadales</taxon>
        <taxon>Hyphomonadaceae</taxon>
        <taxon>Henriciella</taxon>
    </lineage>
</organism>
<evidence type="ECO:0000256" key="6">
    <source>
        <dbReference type="ARBA" id="ARBA00034754"/>
    </source>
</evidence>
<evidence type="ECO:0000256" key="3">
    <source>
        <dbReference type="ARBA" id="ARBA00022695"/>
    </source>
</evidence>
<dbReference type="PANTHER" id="PTHR34388:SF1">
    <property type="entry name" value="DNA POLYMERASE III SUBUNIT DELTA"/>
    <property type="match status" value="1"/>
</dbReference>
<dbReference type="GO" id="GO:0009360">
    <property type="term" value="C:DNA polymerase III complex"/>
    <property type="evidence" value="ECO:0007669"/>
    <property type="project" value="TreeGrafter"/>
</dbReference>
<evidence type="ECO:0000313" key="8">
    <source>
        <dbReference type="EMBL" id="RIJ30372.1"/>
    </source>
</evidence>
<dbReference type="Gene3D" id="3.40.50.300">
    <property type="entry name" value="P-loop containing nucleotide triphosphate hydrolases"/>
    <property type="match status" value="1"/>
</dbReference>
<keyword evidence="3 8" id="KW-0548">Nucleotidyltransferase</keyword>
<comment type="similarity">
    <text evidence="6">Belongs to the DNA polymerase HolA subunit family.</text>
</comment>
<keyword evidence="4" id="KW-0235">DNA replication</keyword>
<dbReference type="InterPro" id="IPR005790">
    <property type="entry name" value="DNA_polIII_delta"/>
</dbReference>
<accession>A0A399RKI7</accession>